<dbReference type="InterPro" id="IPR012309">
    <property type="entry name" value="DNA_ligase_ATP-dep_C"/>
</dbReference>
<feature type="domain" description="DNA ligase ATP-dependent C-terminal" evidence="2">
    <location>
        <begin position="18"/>
        <end position="108"/>
    </location>
</feature>
<gene>
    <name evidence="3" type="ORF">COB11_00630</name>
</gene>
<accession>A0A2A4YNZ1</accession>
<dbReference type="Pfam" id="PF04679">
    <property type="entry name" value="DNA_ligase_A_C"/>
    <property type="match status" value="1"/>
</dbReference>
<dbReference type="InterPro" id="IPR012340">
    <property type="entry name" value="NA-bd_OB-fold"/>
</dbReference>
<dbReference type="GO" id="GO:0006281">
    <property type="term" value="P:DNA repair"/>
    <property type="evidence" value="ECO:0007669"/>
    <property type="project" value="InterPro"/>
</dbReference>
<dbReference type="EC" id="6.5.1.1" evidence="1"/>
<evidence type="ECO:0000259" key="2">
    <source>
        <dbReference type="Pfam" id="PF04679"/>
    </source>
</evidence>
<protein>
    <recommendedName>
        <fullName evidence="1">DNA ligase (ATP)</fullName>
        <ecNumber evidence="1">6.5.1.1</ecNumber>
    </recommendedName>
</protein>
<organism evidence="3 4">
    <name type="scientific">Aerophobetes bacterium</name>
    <dbReference type="NCBI Taxonomy" id="2030807"/>
    <lineage>
        <taxon>Bacteria</taxon>
        <taxon>Candidatus Aerophobota</taxon>
    </lineage>
</organism>
<comment type="caution">
    <text evidence="3">The sequence shown here is derived from an EMBL/GenBank/DDBJ whole genome shotgun (WGS) entry which is preliminary data.</text>
</comment>
<dbReference type="GO" id="GO:0006310">
    <property type="term" value="P:DNA recombination"/>
    <property type="evidence" value="ECO:0007669"/>
    <property type="project" value="InterPro"/>
</dbReference>
<dbReference type="GO" id="GO:0003910">
    <property type="term" value="F:DNA ligase (ATP) activity"/>
    <property type="evidence" value="ECO:0007669"/>
    <property type="project" value="UniProtKB-EC"/>
</dbReference>
<evidence type="ECO:0000313" key="3">
    <source>
        <dbReference type="EMBL" id="PCI96017.1"/>
    </source>
</evidence>
<evidence type="ECO:0000313" key="4">
    <source>
        <dbReference type="Proteomes" id="UP000217838"/>
    </source>
</evidence>
<sequence>MQNRAAQPSFIKPKGSRVGFGALFISYYEKKLKYAGKLGTGYDTIILKTLDNRLKQIEQKTSPFKDEIVKEKDVYFVELKLVAQVSFTEWTKDGKLRYPTFLSLRDDKSVINIKREL</sequence>
<name>A0A2A4YNZ1_UNCAE</name>
<dbReference type="CDD" id="cd07971">
    <property type="entry name" value="OBF_DNA_ligase_LigD"/>
    <property type="match status" value="1"/>
</dbReference>
<reference evidence="4" key="1">
    <citation type="submission" date="2017-08" db="EMBL/GenBank/DDBJ databases">
        <title>A dynamic microbial community with high functional redundancy inhabits the cold, oxic subseafloor aquifer.</title>
        <authorList>
            <person name="Tully B.J."/>
            <person name="Wheat C.G."/>
            <person name="Glazer B.T."/>
            <person name="Huber J.A."/>
        </authorList>
    </citation>
    <scope>NUCLEOTIDE SEQUENCE [LARGE SCALE GENOMIC DNA]</scope>
</reference>
<dbReference type="AlphaFoldDB" id="A0A2A4YNZ1"/>
<dbReference type="Proteomes" id="UP000217838">
    <property type="component" value="Unassembled WGS sequence"/>
</dbReference>
<dbReference type="Gene3D" id="2.40.50.140">
    <property type="entry name" value="Nucleic acid-binding proteins"/>
    <property type="match status" value="1"/>
</dbReference>
<evidence type="ECO:0000256" key="1">
    <source>
        <dbReference type="ARBA" id="ARBA00012727"/>
    </source>
</evidence>
<dbReference type="SUPFAM" id="SSF50249">
    <property type="entry name" value="Nucleic acid-binding proteins"/>
    <property type="match status" value="1"/>
</dbReference>
<dbReference type="EMBL" id="NVUU01000004">
    <property type="protein sequence ID" value="PCI96017.1"/>
    <property type="molecule type" value="Genomic_DNA"/>
</dbReference>
<proteinExistence type="predicted"/>